<feature type="transmembrane region" description="Helical" evidence="1">
    <location>
        <begin position="32"/>
        <end position="51"/>
    </location>
</feature>
<organism evidence="2 3">
    <name type="scientific">Chlorella vulgaris</name>
    <name type="common">Green alga</name>
    <dbReference type="NCBI Taxonomy" id="3077"/>
    <lineage>
        <taxon>Eukaryota</taxon>
        <taxon>Viridiplantae</taxon>
        <taxon>Chlorophyta</taxon>
        <taxon>core chlorophytes</taxon>
        <taxon>Trebouxiophyceae</taxon>
        <taxon>Chlorellales</taxon>
        <taxon>Chlorellaceae</taxon>
        <taxon>Chlorella clade</taxon>
        <taxon>Chlorella</taxon>
    </lineage>
</organism>
<reference evidence="2" key="2">
    <citation type="submission" date="2020-11" db="EMBL/GenBank/DDBJ databases">
        <authorList>
            <person name="Cecchin M."/>
            <person name="Marcolungo L."/>
            <person name="Rossato M."/>
            <person name="Girolomoni L."/>
            <person name="Cosentino E."/>
            <person name="Cuine S."/>
            <person name="Li-Beisson Y."/>
            <person name="Delledonne M."/>
            <person name="Ballottari M."/>
        </authorList>
    </citation>
    <scope>NUCLEOTIDE SEQUENCE</scope>
    <source>
        <strain evidence="2">211/11P</strain>
        <tissue evidence="2">Whole cell</tissue>
    </source>
</reference>
<evidence type="ECO:0000256" key="1">
    <source>
        <dbReference type="SAM" id="Phobius"/>
    </source>
</evidence>
<protein>
    <recommendedName>
        <fullName evidence="4">O-fucosyltransferase family protein</fullName>
    </recommendedName>
</protein>
<keyword evidence="1" id="KW-0472">Membrane</keyword>
<dbReference type="CDD" id="cd11296">
    <property type="entry name" value="O-FucT_like"/>
    <property type="match status" value="1"/>
</dbReference>
<accession>A0A9D4TQZ2</accession>
<dbReference type="OrthoDB" id="512941at2759"/>
<comment type="caution">
    <text evidence="2">The sequence shown here is derived from an EMBL/GenBank/DDBJ whole genome shotgun (WGS) entry which is preliminary data.</text>
</comment>
<dbReference type="AlphaFoldDB" id="A0A9D4TQZ2"/>
<sequence length="770" mass="85722">MVAGDRRRANGLHLAQYLRPVRRSLAAATPRWLLVVLLFTVALVGCHLGHFSQTLPSTGSGTMKGVENRWTPRRTGLAVSGSYNSDNGSAYTSSVSNKTLTFELCGSFAHQRIAFVSGVVLAAELNRTVLLPLGGPTSAPRGASYMLWELLDLDRLIKQLHAAGIQIAADRPPSSAALPLSRDYDFMSLLRGARASTQHVRVDCPALKIPPDLMARHEALVFAAMDAMQPTQRLLDIVSSLSADLRNSTGDKAYNVLHLKTEKSWAAYCARWGSVDDGIVRDNCMNNTDNVGGQLELHRVSTKVPLLLLVDEIQSSSELVAAAVQSLESHNYRLVRRDDLPGLGQRLPLLSQGETALVDYYLGLGSDQFVGNSVSVSSALLLMQRWHAGKFATYYNGGNIPLESVMPLYQMPWVFTYNDWSAGTEYDYMVKAAVTSGVEVARMKPYCMYSGSTSSDMYQWFLSKGVAIIQHTPVWRDALAKEGARNREFNTKTRSHLYKSDGALVGTYQRIDIPILRQFDQYNYVLFTDCDVYFRQQMKLIDWGSPLPAALGMGYEMDDNFPFNAGVMLLNLPYMRQTNKAFVDWIFAQENGLYYEGFGAVDQGAFNQYYEKDIRGKPISKNFNAMMYHPLRKAARIVHMHGPKPNHYLKWLLTGECAFRDMCELGFRYGLCQYMSEYVQLAPDWNVAIEGWQACRDTPPSQKGFHHHLCAIFQALSHTRPHNSSRLQRACWQGSKLTTSVLTGSSVGLDAIAMAALDGKVLEACGQPVV</sequence>
<keyword evidence="1" id="KW-0812">Transmembrane</keyword>
<evidence type="ECO:0000313" key="3">
    <source>
        <dbReference type="Proteomes" id="UP001055712"/>
    </source>
</evidence>
<dbReference type="SUPFAM" id="SSF53448">
    <property type="entry name" value="Nucleotide-diphospho-sugar transferases"/>
    <property type="match status" value="1"/>
</dbReference>
<evidence type="ECO:0008006" key="4">
    <source>
        <dbReference type="Google" id="ProtNLM"/>
    </source>
</evidence>
<reference evidence="2" key="1">
    <citation type="journal article" date="2019" name="Plant J.">
        <title>Chlorella vulgaris genome assembly and annotation reveals the molecular basis for metabolic acclimation to high light conditions.</title>
        <authorList>
            <person name="Cecchin M."/>
            <person name="Marcolungo L."/>
            <person name="Rossato M."/>
            <person name="Girolomoni L."/>
            <person name="Cosentino E."/>
            <person name="Cuine S."/>
            <person name="Li-Beisson Y."/>
            <person name="Delledonne M."/>
            <person name="Ballottari M."/>
        </authorList>
    </citation>
    <scope>NUCLEOTIDE SEQUENCE</scope>
    <source>
        <strain evidence="2">211/11P</strain>
    </source>
</reference>
<dbReference type="Gene3D" id="3.90.550.10">
    <property type="entry name" value="Spore Coat Polysaccharide Biosynthesis Protein SpsA, Chain A"/>
    <property type="match status" value="1"/>
</dbReference>
<evidence type="ECO:0000313" key="2">
    <source>
        <dbReference type="EMBL" id="KAI3432344.1"/>
    </source>
</evidence>
<dbReference type="EMBL" id="SIDB01000005">
    <property type="protein sequence ID" value="KAI3432344.1"/>
    <property type="molecule type" value="Genomic_DNA"/>
</dbReference>
<dbReference type="Proteomes" id="UP001055712">
    <property type="component" value="Unassembled WGS sequence"/>
</dbReference>
<keyword evidence="3" id="KW-1185">Reference proteome</keyword>
<dbReference type="InterPro" id="IPR029044">
    <property type="entry name" value="Nucleotide-diphossugar_trans"/>
</dbReference>
<name>A0A9D4TQZ2_CHLVU</name>
<dbReference type="Gene3D" id="3.40.50.11350">
    <property type="match status" value="1"/>
</dbReference>
<gene>
    <name evidence="2" type="ORF">D9Q98_003901</name>
</gene>
<proteinExistence type="predicted"/>
<keyword evidence="1" id="KW-1133">Transmembrane helix</keyword>